<accession>A0A562PDL7</accession>
<name>A0A562PDL7_9BURK</name>
<evidence type="ECO:0008006" key="5">
    <source>
        <dbReference type="Google" id="ProtNLM"/>
    </source>
</evidence>
<dbReference type="RefSeq" id="WP_145881214.1">
    <property type="nucleotide sequence ID" value="NZ_CP046904.1"/>
</dbReference>
<reference evidence="2" key="2">
    <citation type="submission" date="2019-07" db="EMBL/GenBank/DDBJ databases">
        <authorList>
            <person name="Whitman W."/>
            <person name="Huntemann M."/>
            <person name="Clum A."/>
            <person name="Pillay M."/>
            <person name="Palaniappan K."/>
            <person name="Varghese N."/>
            <person name="Mikhailova N."/>
            <person name="Stamatis D."/>
            <person name="Reddy T."/>
            <person name="Daum C."/>
            <person name="Shapiro N."/>
            <person name="Ivanova N."/>
            <person name="Kyrpides N."/>
            <person name="Woyke T."/>
        </authorList>
    </citation>
    <scope>NUCLEOTIDE SEQUENCE</scope>
    <source>
        <strain evidence="2">CGMCC 1.10685</strain>
    </source>
</reference>
<dbReference type="EMBL" id="VLKW01000014">
    <property type="protein sequence ID" value="TWI42433.1"/>
    <property type="molecule type" value="Genomic_DNA"/>
</dbReference>
<dbReference type="Proteomes" id="UP000315112">
    <property type="component" value="Unassembled WGS sequence"/>
</dbReference>
<reference evidence="1 4" key="3">
    <citation type="submission" date="2019-12" db="EMBL/GenBank/DDBJ databases">
        <title>Draft Genome Sequences of Six Type Strains of the Genus Massilia.</title>
        <authorList>
            <person name="Miess H."/>
            <person name="Frediansyah A."/>
            <person name="Goeker M."/>
            <person name="Gross H."/>
        </authorList>
    </citation>
    <scope>NUCLEOTIDE SEQUENCE [LARGE SCALE GENOMIC DNA]</scope>
    <source>
        <strain evidence="1 4">DSM 26639</strain>
    </source>
</reference>
<evidence type="ECO:0000313" key="3">
    <source>
        <dbReference type="Proteomes" id="UP000315112"/>
    </source>
</evidence>
<reference evidence="2 3" key="1">
    <citation type="journal article" date="2015" name="Stand. Genomic Sci.">
        <title>Genomic Encyclopedia of Bacterial and Archaeal Type Strains, Phase III: the genomes of soil and plant-associated and newly described type strains.</title>
        <authorList>
            <person name="Whitman W.B."/>
            <person name="Woyke T."/>
            <person name="Klenk H.P."/>
            <person name="Zhou Y."/>
            <person name="Lilburn T.G."/>
            <person name="Beck B.J."/>
            <person name="De Vos P."/>
            <person name="Vandamme P."/>
            <person name="Eisen J.A."/>
            <person name="Garrity G."/>
            <person name="Hugenholtz P."/>
            <person name="Kyrpides N.C."/>
        </authorList>
    </citation>
    <scope>NUCLEOTIDE SEQUENCE [LARGE SCALE GENOMIC DNA]</scope>
    <source>
        <strain evidence="2 3">CGMCC 1.10685</strain>
    </source>
</reference>
<keyword evidence="4" id="KW-1185">Reference proteome</keyword>
<evidence type="ECO:0000313" key="2">
    <source>
        <dbReference type="EMBL" id="TWI42433.1"/>
    </source>
</evidence>
<dbReference type="OrthoDB" id="8781568at2"/>
<dbReference type="Proteomes" id="UP000437862">
    <property type="component" value="Chromosome"/>
</dbReference>
<evidence type="ECO:0000313" key="1">
    <source>
        <dbReference type="EMBL" id="QGZ42184.1"/>
    </source>
</evidence>
<organism evidence="2 3">
    <name type="scientific">Pseudoduganella flava</name>
    <dbReference type="NCBI Taxonomy" id="871742"/>
    <lineage>
        <taxon>Bacteria</taxon>
        <taxon>Pseudomonadati</taxon>
        <taxon>Pseudomonadota</taxon>
        <taxon>Betaproteobacteria</taxon>
        <taxon>Burkholderiales</taxon>
        <taxon>Oxalobacteraceae</taxon>
        <taxon>Telluria group</taxon>
        <taxon>Pseudoduganella</taxon>
    </lineage>
</organism>
<proteinExistence type="predicted"/>
<dbReference type="EMBL" id="CP046904">
    <property type="protein sequence ID" value="QGZ42184.1"/>
    <property type="molecule type" value="Genomic_DNA"/>
</dbReference>
<gene>
    <name evidence="1" type="ORF">GO485_26165</name>
    <name evidence="2" type="ORF">IP92_05409</name>
</gene>
<protein>
    <recommendedName>
        <fullName evidence="5">Phasin family protein</fullName>
    </recommendedName>
</protein>
<dbReference type="AlphaFoldDB" id="A0A562PDL7"/>
<evidence type="ECO:0000313" key="4">
    <source>
        <dbReference type="Proteomes" id="UP000437862"/>
    </source>
</evidence>
<sequence>MPIHPLAPWCALGKSALLMAQQWQDASAAAMTALLKTQLDMIDTRQAVQSLQGYADLYQGVADNLATQRHELSKAVIERAAACVEDLRRAGSQDDVAIVLNGFLQDVGARVKENTEQAATVLNAAQSASVVLAHQALDGAAGDGAAPSP</sequence>